<evidence type="ECO:0000256" key="10">
    <source>
        <dbReference type="RuleBase" id="RU000556"/>
    </source>
</evidence>
<dbReference type="Pfam" id="PF03449">
    <property type="entry name" value="GreA_GreB_N"/>
    <property type="match status" value="1"/>
</dbReference>
<reference evidence="13 14" key="1">
    <citation type="journal article" date="2011" name="J. Bacteriol.">
        <title>Complete genome of the cellulolytic ruminal bacterium Ruminococcus albus 7.</title>
        <authorList>
            <person name="Suen G."/>
            <person name="Stevenson D.M."/>
            <person name="Bruce D.C."/>
            <person name="Chertkov O."/>
            <person name="Copeland A."/>
            <person name="Cheng J.F."/>
            <person name="Detter C."/>
            <person name="Detter J.C."/>
            <person name="Goodwin L.A."/>
            <person name="Han C.S."/>
            <person name="Hauser L.J."/>
            <person name="Ivanova N.N."/>
            <person name="Kyrpides N.C."/>
            <person name="Land M.L."/>
            <person name="Lapidus A."/>
            <person name="Lucas S."/>
            <person name="Ovchinnikova G."/>
            <person name="Pitluck S."/>
            <person name="Tapia R."/>
            <person name="Woyke T."/>
            <person name="Boyum J."/>
            <person name="Mead D."/>
            <person name="Weimer P.J."/>
        </authorList>
    </citation>
    <scope>NUCLEOTIDE SEQUENCE [LARGE SCALE GENOMIC DNA]</scope>
    <source>
        <strain evidence="14">ATCC 27210 / DSM 20455 / JCM 14654 / NCDO 2250 / 7</strain>
    </source>
</reference>
<dbReference type="SUPFAM" id="SSF46557">
    <property type="entry name" value="GreA transcript cleavage protein, N-terminal domain"/>
    <property type="match status" value="1"/>
</dbReference>
<dbReference type="GO" id="GO:0070063">
    <property type="term" value="F:RNA polymerase binding"/>
    <property type="evidence" value="ECO:0007669"/>
    <property type="project" value="InterPro"/>
</dbReference>
<gene>
    <name evidence="9" type="primary">greA</name>
    <name evidence="13" type="ordered locus">Rumal_1085</name>
</gene>
<dbReference type="InterPro" id="IPR022691">
    <property type="entry name" value="Tscrpt_elong_fac_GreA/B_N"/>
</dbReference>
<evidence type="ECO:0000259" key="11">
    <source>
        <dbReference type="Pfam" id="PF01272"/>
    </source>
</evidence>
<comment type="function">
    <text evidence="7 9 10">Necessary for efficient RNA polymerase transcription elongation past template-encoded arresting sites. The arresting sites in DNA have the property of trapping a certain fraction of elongating RNA polymerases that pass through, resulting in locked ternary complexes. Cleavage of the nascent transcript by cleavage factors such as GreA or GreB allows the resumption of elongation from the new 3'terminus. GreA releases sequences of 2 to 3 nucleotides.</text>
</comment>
<dbReference type="PANTHER" id="PTHR30437">
    <property type="entry name" value="TRANSCRIPTION ELONGATION FACTOR GREA"/>
    <property type="match status" value="1"/>
</dbReference>
<dbReference type="Gene3D" id="1.10.287.180">
    <property type="entry name" value="Transcription elongation factor, GreA/GreB, N-terminal domain"/>
    <property type="match status" value="1"/>
</dbReference>
<keyword evidence="4" id="KW-0175">Coiled coil</keyword>
<dbReference type="PIRSF" id="PIRSF006092">
    <property type="entry name" value="GreA_GreB"/>
    <property type="match status" value="1"/>
</dbReference>
<keyword evidence="5 9" id="KW-0238">DNA-binding</keyword>
<evidence type="ECO:0000259" key="12">
    <source>
        <dbReference type="Pfam" id="PF03449"/>
    </source>
</evidence>
<dbReference type="OrthoDB" id="9808774at2"/>
<evidence type="ECO:0000256" key="8">
    <source>
        <dbReference type="ARBA" id="ARBA00030776"/>
    </source>
</evidence>
<keyword evidence="13" id="KW-0251">Elongation factor</keyword>
<evidence type="ECO:0000256" key="5">
    <source>
        <dbReference type="ARBA" id="ARBA00023125"/>
    </source>
</evidence>
<dbReference type="GO" id="GO:0003746">
    <property type="term" value="F:translation elongation factor activity"/>
    <property type="evidence" value="ECO:0007669"/>
    <property type="project" value="UniProtKB-KW"/>
</dbReference>
<evidence type="ECO:0000313" key="14">
    <source>
        <dbReference type="Proteomes" id="UP000006919"/>
    </source>
</evidence>
<dbReference type="InterPro" id="IPR036953">
    <property type="entry name" value="GreA/GreB_C_sf"/>
</dbReference>
<evidence type="ECO:0000256" key="2">
    <source>
        <dbReference type="ARBA" id="ARBA00013729"/>
    </source>
</evidence>
<organism evidence="13 14">
    <name type="scientific">Ruminococcus albus (strain ATCC 27210 / DSM 20455 / JCM 14654 / NCDO 2250 / 7)</name>
    <dbReference type="NCBI Taxonomy" id="697329"/>
    <lineage>
        <taxon>Bacteria</taxon>
        <taxon>Bacillati</taxon>
        <taxon>Bacillota</taxon>
        <taxon>Clostridia</taxon>
        <taxon>Eubacteriales</taxon>
        <taxon>Oscillospiraceae</taxon>
        <taxon>Ruminococcus</taxon>
    </lineage>
</organism>
<feature type="domain" description="Transcription elongation factor GreA/GreB N-terminal" evidence="12">
    <location>
        <begin position="7"/>
        <end position="75"/>
    </location>
</feature>
<dbReference type="SUPFAM" id="SSF54534">
    <property type="entry name" value="FKBP-like"/>
    <property type="match status" value="1"/>
</dbReference>
<keyword evidence="13" id="KW-0648">Protein biosynthesis</keyword>
<dbReference type="Pfam" id="PF01272">
    <property type="entry name" value="GreA_GreB"/>
    <property type="match status" value="1"/>
</dbReference>
<dbReference type="Gene3D" id="3.10.50.30">
    <property type="entry name" value="Transcription elongation factor, GreA/GreB, C-terminal domain"/>
    <property type="match status" value="1"/>
</dbReference>
<accession>E6UCK6</accession>
<dbReference type="HAMAP" id="MF_00105">
    <property type="entry name" value="GreA_GreB"/>
    <property type="match status" value="1"/>
</dbReference>
<evidence type="ECO:0000256" key="1">
    <source>
        <dbReference type="ARBA" id="ARBA00008213"/>
    </source>
</evidence>
<dbReference type="GO" id="GO:0006354">
    <property type="term" value="P:DNA-templated transcription elongation"/>
    <property type="evidence" value="ECO:0007669"/>
    <property type="project" value="TreeGrafter"/>
</dbReference>
<keyword evidence="3 9" id="KW-0805">Transcription regulation</keyword>
<dbReference type="InterPro" id="IPR023459">
    <property type="entry name" value="Tscrpt_elong_fac_GreA/B_fam"/>
</dbReference>
<dbReference type="NCBIfam" id="TIGR01462">
    <property type="entry name" value="greA"/>
    <property type="match status" value="1"/>
</dbReference>
<feature type="domain" description="Transcription elongation factor GreA/GreB C-terminal" evidence="11">
    <location>
        <begin position="84"/>
        <end position="156"/>
    </location>
</feature>
<evidence type="ECO:0000256" key="7">
    <source>
        <dbReference type="ARBA" id="ARBA00024916"/>
    </source>
</evidence>
<dbReference type="Proteomes" id="UP000006919">
    <property type="component" value="Chromosome"/>
</dbReference>
<dbReference type="PANTHER" id="PTHR30437:SF4">
    <property type="entry name" value="TRANSCRIPTION ELONGATION FACTOR GREA"/>
    <property type="match status" value="1"/>
</dbReference>
<dbReference type="GO" id="GO:0032784">
    <property type="term" value="P:regulation of DNA-templated transcription elongation"/>
    <property type="evidence" value="ECO:0007669"/>
    <property type="project" value="UniProtKB-UniRule"/>
</dbReference>
<evidence type="ECO:0000256" key="3">
    <source>
        <dbReference type="ARBA" id="ARBA00023015"/>
    </source>
</evidence>
<dbReference type="FunFam" id="1.10.287.180:FF:000001">
    <property type="entry name" value="Transcription elongation factor GreA"/>
    <property type="match status" value="1"/>
</dbReference>
<dbReference type="InterPro" id="IPR036805">
    <property type="entry name" value="Tscrpt_elong_fac_GreA/B_N_sf"/>
</dbReference>
<proteinExistence type="inferred from homology"/>
<dbReference type="RefSeq" id="WP_013497789.1">
    <property type="nucleotide sequence ID" value="NC_014833.1"/>
</dbReference>
<dbReference type="GO" id="GO:0003677">
    <property type="term" value="F:DNA binding"/>
    <property type="evidence" value="ECO:0007669"/>
    <property type="project" value="UniProtKB-UniRule"/>
</dbReference>
<dbReference type="InterPro" id="IPR001437">
    <property type="entry name" value="Tscrpt_elong_fac_GreA/B_C"/>
</dbReference>
<evidence type="ECO:0000256" key="4">
    <source>
        <dbReference type="ARBA" id="ARBA00023054"/>
    </source>
</evidence>
<dbReference type="HOGENOM" id="CLU_101379_2_1_9"/>
<dbReference type="InterPro" id="IPR006359">
    <property type="entry name" value="Tscrpt_elong_fac_GreA"/>
</dbReference>
<evidence type="ECO:0000256" key="9">
    <source>
        <dbReference type="HAMAP-Rule" id="MF_00105"/>
    </source>
</evidence>
<comment type="similarity">
    <text evidence="1 9 10">Belongs to the GreA/GreB family.</text>
</comment>
<dbReference type="eggNOG" id="COG0782">
    <property type="taxonomic scope" value="Bacteria"/>
</dbReference>
<dbReference type="NCBIfam" id="NF001263">
    <property type="entry name" value="PRK00226.1-4"/>
    <property type="match status" value="1"/>
</dbReference>
<dbReference type="InterPro" id="IPR028624">
    <property type="entry name" value="Tscrpt_elong_fac_GreA/B"/>
</dbReference>
<evidence type="ECO:0000256" key="6">
    <source>
        <dbReference type="ARBA" id="ARBA00023163"/>
    </source>
</evidence>
<dbReference type="EMBL" id="CP002403">
    <property type="protein sequence ID" value="ADU21611.1"/>
    <property type="molecule type" value="Genomic_DNA"/>
</dbReference>
<dbReference type="KEGG" id="ral:Rumal_1085"/>
<protein>
    <recommendedName>
        <fullName evidence="2 9">Transcription elongation factor GreA</fullName>
    </recommendedName>
    <alternativeName>
        <fullName evidence="8 9">Transcript cleavage factor GreA</fullName>
    </alternativeName>
</protein>
<dbReference type="STRING" id="697329.Rumal_1085"/>
<sequence length="158" mass="17619">MEINKTVSKAGYNKLVEEKEYLVTVKRKEVAQKLKEARSFGDLSENAEYDEAKNEQAILESRINELEILISNATVVDDDEISVHEVGVGSYVKLKDLEFDEIETLQIVGSTESDPDNGKISDESPIGKAALHMKVGDIFEVEAPAGMIKFEVLEITRE</sequence>
<keyword evidence="6 9" id="KW-0804">Transcription</keyword>
<evidence type="ECO:0000313" key="13">
    <source>
        <dbReference type="EMBL" id="ADU21611.1"/>
    </source>
</evidence>
<name>E6UCK6_RUMA7</name>
<dbReference type="AlphaFoldDB" id="E6UCK6"/>